<sequence length="1478" mass="162317">MGSSRRKGSGRTAAAAAQQQWKAGDLVLAKMRGFPAWPAMVSEPEKWGFSAVRKKLFVYFYGTKQIAFCNFADIEAFTEEKKKSLLLKCHGKGADFVRAVDEIIDMYETLKKQNLDEFSSGDDEVKSNAEDLEFVGTRSNSSGFRNSSELGLHTDANHKLESAWVTIETKNRVGSQEVSATSTADESQKNLIIDEPIQMLTILNQPRRNSSANNITSTKKRLSDASQHNSILQKKVPSHRTSRSSLISKTQVSASVCDYDISSDLISDVIQSENTECRSKQNMSYTLNFHLMDIPCTASMPLNGCREDVSAKIAEKDHEASTDEDKVKQNLELPTNKKKRKLNRKQVNDASECAVLNKDDDLQVVLSSIRPSPFSEEKEVHKTDGDEYLPLVKRARVRMGKPVTEVAQCGGIVCGDEKLETSLTVNNCDGHHTSPTAGNNIFLNEKSLTAKKDLNSSSLNNCSPPLGETLMFWEAKYKLKGCILDVESALPPSKRLHRALEAMSANATEAADTCAESPRVIDTNVPMDSSKMNFLHLSSVTKSESPVRLHSIHSSCNTNAISQLGSPLQNLDIPSLSCSEVKTDDILTEIVRSPKNKDCNKILKDVDECKGLSISKPILGTAQNGSQPSSSKFSSSTAEGMGDKVCSLLDKSNNSIIEDKDESHHVCVDHTGRDGTVEPIKHHKQNAFSKAEGGVHSESPDEGVLSVSAADMFSVASSTSGATMSSFQSDEDSQTCDTCILYMNRLVPGALNDEGTLLVLAFRQGAAKEAQHRQTSDARCISSDLTPMKGLIAAAHAKQILSHSISFSRNYLDGKFVPDALISPSIVHKGDSSGQGSAPNSLVNHTCTIDYKNGALQKDGRSPHIGLQLKGINKSNRAEASAAWKTFQALLCTLSRTKENIGRATRLAIDCGKYGMAGEVIEILLQNLEREQNLHRRVDLFFLVDSITQCSRNHKVGAGDAYPSLVQSVLPRLLSAAAPHGNAASENRRQCLKARTLSNCILIFIYHAMLLLIIFLLLNKVLRLWLKRKTLPESIVRHHMQELDSTCELSYSSGSSRCPSRTERAINDPLREMEGILVDEYGSNTNFQLPRLLHTNVLEDEGNAFDDKSFEAVAPERCTKIDREIGATQTSTEKNRHVLEDVDAEFEMEDVSPPSKVNMNSTCHVAGTKTINSHHQIDQHSVPFAPPLPEDRPPSPPPLPSSPFISLCSIAHAVVPQWQSGLDALADTADLHVPETVPNMQNLQSNSFRQRPANQNACLMSCKPAPYYGLGYGCLPGQMPPPPVSYANISVSHPSIRSWNDFQSLASTSLTDTGYHLQPPPPIVSNQFSYVRAEPQQRAQPWGNCSIPEKFQYFHDSHRVNFHGDQGTRRPFHNEIVAENMRPGPSVNKIDASPASLPPYSCQPEPSFMQCNGWSHPPRMPNYSILASRPSAEGTTPTMTGDSVISLFCSIRLLETKISVLFALKWCLEVSDVNSIPC</sequence>
<feature type="transmembrane region" description="Helical" evidence="3">
    <location>
        <begin position="996"/>
        <end position="1018"/>
    </location>
</feature>
<dbReference type="SMART" id="SM00293">
    <property type="entry name" value="PWWP"/>
    <property type="match status" value="1"/>
</dbReference>
<dbReference type="Pfam" id="PF00855">
    <property type="entry name" value="PWWP"/>
    <property type="match status" value="1"/>
</dbReference>
<proteinExistence type="predicted"/>
<name>A0A4S8IXQ6_MUSBA</name>
<evidence type="ECO:0000256" key="1">
    <source>
        <dbReference type="ARBA" id="ARBA00022664"/>
    </source>
</evidence>
<evidence type="ECO:0000313" key="6">
    <source>
        <dbReference type="EMBL" id="THU53707.1"/>
    </source>
</evidence>
<dbReference type="PANTHER" id="PTHR12550:SF49">
    <property type="entry name" value="PROTEIN HUA2-LIKE 2-RELATED"/>
    <property type="match status" value="1"/>
</dbReference>
<keyword evidence="3" id="KW-0812">Transmembrane</keyword>
<evidence type="ECO:0000256" key="3">
    <source>
        <dbReference type="SAM" id="Phobius"/>
    </source>
</evidence>
<dbReference type="Proteomes" id="UP000317650">
    <property type="component" value="Chromosome 10"/>
</dbReference>
<comment type="caution">
    <text evidence="6">The sequence shown here is derived from an EMBL/GenBank/DDBJ whole genome shotgun (WGS) entry which is preliminary data.</text>
</comment>
<feature type="compositionally biased region" description="Pro residues" evidence="2">
    <location>
        <begin position="1184"/>
        <end position="1200"/>
    </location>
</feature>
<feature type="region of interest" description="Disordered" evidence="2">
    <location>
        <begin position="1174"/>
        <end position="1200"/>
    </location>
</feature>
<keyword evidence="7" id="KW-1185">Reference proteome</keyword>
<reference evidence="6 7" key="1">
    <citation type="journal article" date="2019" name="Nat. Plants">
        <title>Genome sequencing of Musa balbisiana reveals subgenome evolution and function divergence in polyploid bananas.</title>
        <authorList>
            <person name="Yao X."/>
        </authorList>
    </citation>
    <scope>NUCLEOTIDE SEQUENCE [LARGE SCALE GENOMIC DNA]</scope>
    <source>
        <strain evidence="7">cv. DH-PKW</strain>
        <tissue evidence="6">Leaves</tissue>
    </source>
</reference>
<evidence type="ECO:0000313" key="7">
    <source>
        <dbReference type="Proteomes" id="UP000317650"/>
    </source>
</evidence>
<dbReference type="GO" id="GO:0005634">
    <property type="term" value="C:nucleus"/>
    <property type="evidence" value="ECO:0007669"/>
    <property type="project" value="UniProtKB-ARBA"/>
</dbReference>
<dbReference type="InterPro" id="IPR008942">
    <property type="entry name" value="ENTH_VHS"/>
</dbReference>
<feature type="domain" description="PWWP" evidence="4">
    <location>
        <begin position="23"/>
        <end position="80"/>
    </location>
</feature>
<dbReference type="Pfam" id="PF04818">
    <property type="entry name" value="CID"/>
    <property type="match status" value="1"/>
</dbReference>
<dbReference type="PROSITE" id="PS51391">
    <property type="entry name" value="CID"/>
    <property type="match status" value="1"/>
</dbReference>
<dbReference type="InterPro" id="IPR000313">
    <property type="entry name" value="PWWP_dom"/>
</dbReference>
<keyword evidence="1" id="KW-0507">mRNA processing</keyword>
<dbReference type="Gene3D" id="2.30.30.140">
    <property type="match status" value="1"/>
</dbReference>
<keyword evidence="3" id="KW-1133">Transmembrane helix</keyword>
<dbReference type="STRING" id="52838.A0A4S8IXQ6"/>
<protein>
    <recommendedName>
        <fullName evidence="8">PWWP domain-containing protein</fullName>
    </recommendedName>
</protein>
<evidence type="ECO:0000259" key="4">
    <source>
        <dbReference type="PROSITE" id="PS50812"/>
    </source>
</evidence>
<dbReference type="SMART" id="SM00582">
    <property type="entry name" value="RPR"/>
    <property type="match status" value="1"/>
</dbReference>
<dbReference type="Gene3D" id="1.25.40.90">
    <property type="match status" value="1"/>
</dbReference>
<organism evidence="6 7">
    <name type="scientific">Musa balbisiana</name>
    <name type="common">Banana</name>
    <dbReference type="NCBI Taxonomy" id="52838"/>
    <lineage>
        <taxon>Eukaryota</taxon>
        <taxon>Viridiplantae</taxon>
        <taxon>Streptophyta</taxon>
        <taxon>Embryophyta</taxon>
        <taxon>Tracheophyta</taxon>
        <taxon>Spermatophyta</taxon>
        <taxon>Magnoliopsida</taxon>
        <taxon>Liliopsida</taxon>
        <taxon>Zingiberales</taxon>
        <taxon>Musaceae</taxon>
        <taxon>Musa</taxon>
    </lineage>
</organism>
<gene>
    <name evidence="6" type="ORF">C4D60_Mb10t17300</name>
</gene>
<evidence type="ECO:0000256" key="2">
    <source>
        <dbReference type="SAM" id="MobiDB-lite"/>
    </source>
</evidence>
<feature type="region of interest" description="Disordered" evidence="2">
    <location>
        <begin position="218"/>
        <end position="244"/>
    </location>
</feature>
<keyword evidence="3" id="KW-0472">Membrane</keyword>
<evidence type="ECO:0008006" key="8">
    <source>
        <dbReference type="Google" id="ProtNLM"/>
    </source>
</evidence>
<dbReference type="GO" id="GO:0006397">
    <property type="term" value="P:mRNA processing"/>
    <property type="evidence" value="ECO:0007669"/>
    <property type="project" value="UniProtKB-KW"/>
</dbReference>
<evidence type="ECO:0000259" key="5">
    <source>
        <dbReference type="PROSITE" id="PS51391"/>
    </source>
</evidence>
<dbReference type="SUPFAM" id="SSF63748">
    <property type="entry name" value="Tudor/PWWP/MBT"/>
    <property type="match status" value="1"/>
</dbReference>
<accession>A0A4S8IXQ6</accession>
<dbReference type="PROSITE" id="PS50812">
    <property type="entry name" value="PWWP"/>
    <property type="match status" value="1"/>
</dbReference>
<dbReference type="PANTHER" id="PTHR12550">
    <property type="entry name" value="HEPATOMA-DERIVED GROWTH FACTOR-RELATED"/>
    <property type="match status" value="1"/>
</dbReference>
<dbReference type="EMBL" id="PYDT01000008">
    <property type="protein sequence ID" value="THU53707.1"/>
    <property type="molecule type" value="Genomic_DNA"/>
</dbReference>
<feature type="domain" description="CID" evidence="5">
    <location>
        <begin position="879"/>
        <end position="1047"/>
    </location>
</feature>
<dbReference type="InterPro" id="IPR006569">
    <property type="entry name" value="CID_dom"/>
</dbReference>